<comment type="caution">
    <text evidence="2">The sequence shown here is derived from an EMBL/GenBank/DDBJ whole genome shotgun (WGS) entry which is preliminary data.</text>
</comment>
<dbReference type="EMBL" id="JAUESC010000381">
    <property type="protein sequence ID" value="KAK0590233.1"/>
    <property type="molecule type" value="Genomic_DNA"/>
</dbReference>
<feature type="region of interest" description="Disordered" evidence="1">
    <location>
        <begin position="151"/>
        <end position="181"/>
    </location>
</feature>
<reference evidence="2" key="1">
    <citation type="journal article" date="2022" name="Plant J.">
        <title>Strategies of tolerance reflected in two North American maple genomes.</title>
        <authorList>
            <person name="McEvoy S.L."/>
            <person name="Sezen U.U."/>
            <person name="Trouern-Trend A."/>
            <person name="McMahon S.M."/>
            <person name="Schaberg P.G."/>
            <person name="Yang J."/>
            <person name="Wegrzyn J.L."/>
            <person name="Swenson N.G."/>
        </authorList>
    </citation>
    <scope>NUCLEOTIDE SEQUENCE</scope>
    <source>
        <strain evidence="2">NS2018</strain>
    </source>
</reference>
<evidence type="ECO:0000313" key="3">
    <source>
        <dbReference type="Proteomes" id="UP001168877"/>
    </source>
</evidence>
<accession>A0AA39VTM2</accession>
<sequence length="198" mass="21582">MIAKSETLNAFINIEEPLFLGFSGYGCSLFRPFGGGFCWSLIGREATAKKTTRDIDEFEDKGPLPKAKTICEPVSSTDLVTAVLRGLNPDYAMIVTAILNFPPLPRFEDFRARLLFYESQLLGTKPVDFGSTTALITTQSSSPIANITHGPSYGHGQSCGNGRNGRRGNSHRRGRAPWHSTPDYSTYGCNPGILATTE</sequence>
<reference evidence="2" key="2">
    <citation type="submission" date="2023-06" db="EMBL/GenBank/DDBJ databases">
        <authorList>
            <person name="Swenson N.G."/>
            <person name="Wegrzyn J.L."/>
            <person name="Mcevoy S.L."/>
        </authorList>
    </citation>
    <scope>NUCLEOTIDE SEQUENCE</scope>
    <source>
        <strain evidence="2">NS2018</strain>
        <tissue evidence="2">Leaf</tissue>
    </source>
</reference>
<evidence type="ECO:0000256" key="1">
    <source>
        <dbReference type="SAM" id="MobiDB-lite"/>
    </source>
</evidence>
<name>A0AA39VTM2_ACESA</name>
<keyword evidence="3" id="KW-1185">Reference proteome</keyword>
<dbReference type="PROSITE" id="PS51257">
    <property type="entry name" value="PROKAR_LIPOPROTEIN"/>
    <property type="match status" value="1"/>
</dbReference>
<feature type="compositionally biased region" description="Basic residues" evidence="1">
    <location>
        <begin position="164"/>
        <end position="176"/>
    </location>
</feature>
<dbReference type="AlphaFoldDB" id="A0AA39VTM2"/>
<gene>
    <name evidence="2" type="ORF">LWI29_024308</name>
</gene>
<protein>
    <submittedName>
        <fullName evidence="2">Uncharacterized protein</fullName>
    </submittedName>
</protein>
<dbReference type="PANTHER" id="PTHR47481">
    <property type="match status" value="1"/>
</dbReference>
<dbReference type="PANTHER" id="PTHR47481:SF29">
    <property type="entry name" value="RETROTRANSPOSON GAG DOMAIN-CONTAINING PROTEIN"/>
    <property type="match status" value="1"/>
</dbReference>
<evidence type="ECO:0000313" key="2">
    <source>
        <dbReference type="EMBL" id="KAK0590233.1"/>
    </source>
</evidence>
<dbReference type="Proteomes" id="UP001168877">
    <property type="component" value="Unassembled WGS sequence"/>
</dbReference>
<proteinExistence type="predicted"/>
<organism evidence="2 3">
    <name type="scientific">Acer saccharum</name>
    <name type="common">Sugar maple</name>
    <dbReference type="NCBI Taxonomy" id="4024"/>
    <lineage>
        <taxon>Eukaryota</taxon>
        <taxon>Viridiplantae</taxon>
        <taxon>Streptophyta</taxon>
        <taxon>Embryophyta</taxon>
        <taxon>Tracheophyta</taxon>
        <taxon>Spermatophyta</taxon>
        <taxon>Magnoliopsida</taxon>
        <taxon>eudicotyledons</taxon>
        <taxon>Gunneridae</taxon>
        <taxon>Pentapetalae</taxon>
        <taxon>rosids</taxon>
        <taxon>malvids</taxon>
        <taxon>Sapindales</taxon>
        <taxon>Sapindaceae</taxon>
        <taxon>Hippocastanoideae</taxon>
        <taxon>Acereae</taxon>
        <taxon>Acer</taxon>
    </lineage>
</organism>